<gene>
    <name evidence="1" type="ORF">POM88_006202</name>
</gene>
<comment type="caution">
    <text evidence="1">The sequence shown here is derived from an EMBL/GenBank/DDBJ whole genome shotgun (WGS) entry which is preliminary data.</text>
</comment>
<sequence length="121" mass="13913">MCVAGDLVSVVIPRPSSSGEQIEGLGKVIDWMSKQLRLRAIGPTIPRKYLNNQKTTEDDTDNGLQIFKPNIDAWMNWLNEQQGHSVIYLCVIWETCRTRCWTNARTSLWHKTEWKSFSLGC</sequence>
<protein>
    <submittedName>
        <fullName evidence="1">Uncharacterized protein</fullName>
    </submittedName>
</protein>
<name>A0AAD8J2A4_9APIA</name>
<organism evidence="1 2">
    <name type="scientific">Heracleum sosnowskyi</name>
    <dbReference type="NCBI Taxonomy" id="360622"/>
    <lineage>
        <taxon>Eukaryota</taxon>
        <taxon>Viridiplantae</taxon>
        <taxon>Streptophyta</taxon>
        <taxon>Embryophyta</taxon>
        <taxon>Tracheophyta</taxon>
        <taxon>Spermatophyta</taxon>
        <taxon>Magnoliopsida</taxon>
        <taxon>eudicotyledons</taxon>
        <taxon>Gunneridae</taxon>
        <taxon>Pentapetalae</taxon>
        <taxon>asterids</taxon>
        <taxon>campanulids</taxon>
        <taxon>Apiales</taxon>
        <taxon>Apiaceae</taxon>
        <taxon>Apioideae</taxon>
        <taxon>apioid superclade</taxon>
        <taxon>Tordylieae</taxon>
        <taxon>Tordyliinae</taxon>
        <taxon>Heracleum</taxon>
    </lineage>
</organism>
<dbReference type="AlphaFoldDB" id="A0AAD8J2A4"/>
<reference evidence="1" key="1">
    <citation type="submission" date="2023-02" db="EMBL/GenBank/DDBJ databases">
        <title>Genome of toxic invasive species Heracleum sosnowskyi carries increased number of genes despite the absence of recent whole-genome duplications.</title>
        <authorList>
            <person name="Schelkunov M."/>
            <person name="Shtratnikova V."/>
            <person name="Makarenko M."/>
            <person name="Klepikova A."/>
            <person name="Omelchenko D."/>
            <person name="Novikova G."/>
            <person name="Obukhova E."/>
            <person name="Bogdanov V."/>
            <person name="Penin A."/>
            <person name="Logacheva M."/>
        </authorList>
    </citation>
    <scope>NUCLEOTIDE SEQUENCE</scope>
    <source>
        <strain evidence="1">Hsosn_3</strain>
        <tissue evidence="1">Leaf</tissue>
    </source>
</reference>
<keyword evidence="2" id="KW-1185">Reference proteome</keyword>
<reference evidence="1" key="2">
    <citation type="submission" date="2023-05" db="EMBL/GenBank/DDBJ databases">
        <authorList>
            <person name="Schelkunov M.I."/>
        </authorList>
    </citation>
    <scope>NUCLEOTIDE SEQUENCE</scope>
    <source>
        <strain evidence="1">Hsosn_3</strain>
        <tissue evidence="1">Leaf</tissue>
    </source>
</reference>
<evidence type="ECO:0000313" key="2">
    <source>
        <dbReference type="Proteomes" id="UP001237642"/>
    </source>
</evidence>
<proteinExistence type="predicted"/>
<dbReference type="Gene3D" id="3.40.50.2000">
    <property type="entry name" value="Glycogen Phosphorylase B"/>
    <property type="match status" value="2"/>
</dbReference>
<accession>A0AAD8J2A4</accession>
<dbReference type="Proteomes" id="UP001237642">
    <property type="component" value="Unassembled WGS sequence"/>
</dbReference>
<dbReference type="EMBL" id="JAUIZM010000002">
    <property type="protein sequence ID" value="KAK1396339.1"/>
    <property type="molecule type" value="Genomic_DNA"/>
</dbReference>
<evidence type="ECO:0000313" key="1">
    <source>
        <dbReference type="EMBL" id="KAK1396339.1"/>
    </source>
</evidence>